<feature type="coiled-coil region" evidence="1">
    <location>
        <begin position="485"/>
        <end position="516"/>
    </location>
</feature>
<sequence length="552" mass="61015">MADPLAISAAGASAAATASKAARVLLQAVQGIGDAPADVRTMLNHIQGLSSVVVRLTDQLSSPPPADVGPHWPKIWLAEVNHVVDAARAEANSVFKLIMKWDQARLAGGTPMTWPAFRQLISNDQMVRVGTRIELARSAILLLISALQLSSTPEMNGQLERTRSILSTLLAEPPLEPPAPPAPQPGFHTHTHAHSNPIIAANLAASTAETSGRSEAGANNDPPPSYAMSRYQNPPPMSPPQPHYDGPIIYMVRQPPGRTGQQQFTLYQPPTHQSSTQPVIASTSSTPSGAGEIASLRNELTLKDKRIQELEAELTEQRRRSSTSGGAASPAPGHEGPFRDLVTKYKKVKQLYFDTKNENDRMTRELEGLRTIESASVSKDKVIEGWKKQYEELSKKVREQDDVDGAINSWREKYDLTLTLLTTSQEDAERAAANLRTENVRLAAELDEANDALRTREVETAQTIQTMQDDQRKVEEEHDASTSRLAYLEQNLESHRYQLEQERHEKDAELERERHEKEMAIEVARKLRTLWQQAHQVMSESDFLGTLDGGES</sequence>
<proteinExistence type="predicted"/>
<reference evidence="3" key="2">
    <citation type="submission" date="2023-06" db="EMBL/GenBank/DDBJ databases">
        <authorList>
            <consortium name="Lawrence Berkeley National Laboratory"/>
            <person name="Haridas S."/>
            <person name="Hensen N."/>
            <person name="Bonometti L."/>
            <person name="Westerberg I."/>
            <person name="Brannstrom I.O."/>
            <person name="Guillou S."/>
            <person name="Cros-Aarteil S."/>
            <person name="Calhoun S."/>
            <person name="Kuo A."/>
            <person name="Mondo S."/>
            <person name="Pangilinan J."/>
            <person name="Riley R."/>
            <person name="Labutti K."/>
            <person name="Andreopoulos B."/>
            <person name="Lipzen A."/>
            <person name="Chen C."/>
            <person name="Yanf M."/>
            <person name="Daum C."/>
            <person name="Ng V."/>
            <person name="Clum A."/>
            <person name="Steindorff A."/>
            <person name="Ohm R."/>
            <person name="Martin F."/>
            <person name="Silar P."/>
            <person name="Natvig D."/>
            <person name="Lalanne C."/>
            <person name="Gautier V."/>
            <person name="Ament-Velasquez S.L."/>
            <person name="Kruys A."/>
            <person name="Hutchinson M.I."/>
            <person name="Powell A.J."/>
            <person name="Barry K."/>
            <person name="Miller A.N."/>
            <person name="Grigoriev I.V."/>
            <person name="Debuchy R."/>
            <person name="Gladieux P."/>
            <person name="Thoren M.H."/>
            <person name="Johannesson H."/>
        </authorList>
    </citation>
    <scope>NUCLEOTIDE SEQUENCE</scope>
    <source>
        <strain evidence="3">CBS 955.72</strain>
    </source>
</reference>
<keyword evidence="1" id="KW-0175">Coiled coil</keyword>
<feature type="compositionally biased region" description="Low complexity" evidence="2">
    <location>
        <begin position="322"/>
        <end position="335"/>
    </location>
</feature>
<dbReference type="EMBL" id="JAUIQD010000005">
    <property type="protein sequence ID" value="KAK3349865.1"/>
    <property type="molecule type" value="Genomic_DNA"/>
</dbReference>
<feature type="coiled-coil region" evidence="1">
    <location>
        <begin position="383"/>
        <end position="452"/>
    </location>
</feature>
<organism evidence="3 4">
    <name type="scientific">Lasiosphaeria hispida</name>
    <dbReference type="NCBI Taxonomy" id="260671"/>
    <lineage>
        <taxon>Eukaryota</taxon>
        <taxon>Fungi</taxon>
        <taxon>Dikarya</taxon>
        <taxon>Ascomycota</taxon>
        <taxon>Pezizomycotina</taxon>
        <taxon>Sordariomycetes</taxon>
        <taxon>Sordariomycetidae</taxon>
        <taxon>Sordariales</taxon>
        <taxon>Lasiosphaeriaceae</taxon>
        <taxon>Lasiosphaeria</taxon>
    </lineage>
</organism>
<evidence type="ECO:0000256" key="2">
    <source>
        <dbReference type="SAM" id="MobiDB-lite"/>
    </source>
</evidence>
<evidence type="ECO:0000313" key="4">
    <source>
        <dbReference type="Proteomes" id="UP001275084"/>
    </source>
</evidence>
<gene>
    <name evidence="3" type="ORF">B0T25DRAFT_519970</name>
</gene>
<protein>
    <submittedName>
        <fullName evidence="3">Uncharacterized protein</fullName>
    </submittedName>
</protein>
<feature type="region of interest" description="Disordered" evidence="2">
    <location>
        <begin position="206"/>
        <end position="291"/>
    </location>
</feature>
<feature type="compositionally biased region" description="Pro residues" evidence="2">
    <location>
        <begin position="233"/>
        <end position="242"/>
    </location>
</feature>
<name>A0AAJ0HFY4_9PEZI</name>
<dbReference type="Proteomes" id="UP001275084">
    <property type="component" value="Unassembled WGS sequence"/>
</dbReference>
<evidence type="ECO:0000256" key="1">
    <source>
        <dbReference type="SAM" id="Coils"/>
    </source>
</evidence>
<feature type="compositionally biased region" description="Pro residues" evidence="2">
    <location>
        <begin position="174"/>
        <end position="184"/>
    </location>
</feature>
<feature type="compositionally biased region" description="Polar residues" evidence="2">
    <location>
        <begin position="259"/>
        <end position="288"/>
    </location>
</feature>
<feature type="region of interest" description="Disordered" evidence="2">
    <location>
        <begin position="314"/>
        <end position="339"/>
    </location>
</feature>
<keyword evidence="4" id="KW-1185">Reference proteome</keyword>
<accession>A0AAJ0HFY4</accession>
<evidence type="ECO:0000313" key="3">
    <source>
        <dbReference type="EMBL" id="KAK3349865.1"/>
    </source>
</evidence>
<comment type="caution">
    <text evidence="3">The sequence shown here is derived from an EMBL/GenBank/DDBJ whole genome shotgun (WGS) entry which is preliminary data.</text>
</comment>
<dbReference type="AlphaFoldDB" id="A0AAJ0HFY4"/>
<feature type="region of interest" description="Disordered" evidence="2">
    <location>
        <begin position="171"/>
        <end position="192"/>
    </location>
</feature>
<reference evidence="3" key="1">
    <citation type="journal article" date="2023" name="Mol. Phylogenet. Evol.">
        <title>Genome-scale phylogeny and comparative genomics of the fungal order Sordariales.</title>
        <authorList>
            <person name="Hensen N."/>
            <person name="Bonometti L."/>
            <person name="Westerberg I."/>
            <person name="Brannstrom I.O."/>
            <person name="Guillou S."/>
            <person name="Cros-Aarteil S."/>
            <person name="Calhoun S."/>
            <person name="Haridas S."/>
            <person name="Kuo A."/>
            <person name="Mondo S."/>
            <person name="Pangilinan J."/>
            <person name="Riley R."/>
            <person name="LaButti K."/>
            <person name="Andreopoulos B."/>
            <person name="Lipzen A."/>
            <person name="Chen C."/>
            <person name="Yan M."/>
            <person name="Daum C."/>
            <person name="Ng V."/>
            <person name="Clum A."/>
            <person name="Steindorff A."/>
            <person name="Ohm R.A."/>
            <person name="Martin F."/>
            <person name="Silar P."/>
            <person name="Natvig D.O."/>
            <person name="Lalanne C."/>
            <person name="Gautier V."/>
            <person name="Ament-Velasquez S.L."/>
            <person name="Kruys A."/>
            <person name="Hutchinson M.I."/>
            <person name="Powell A.J."/>
            <person name="Barry K."/>
            <person name="Miller A.N."/>
            <person name="Grigoriev I.V."/>
            <person name="Debuchy R."/>
            <person name="Gladieux P."/>
            <person name="Hiltunen Thoren M."/>
            <person name="Johannesson H."/>
        </authorList>
    </citation>
    <scope>NUCLEOTIDE SEQUENCE</scope>
    <source>
        <strain evidence="3">CBS 955.72</strain>
    </source>
</reference>